<dbReference type="GO" id="GO:0003677">
    <property type="term" value="F:DNA binding"/>
    <property type="evidence" value="ECO:0007669"/>
    <property type="project" value="InterPro"/>
</dbReference>
<dbReference type="OrthoDB" id="9795573at2"/>
<dbReference type="Pfam" id="PF00589">
    <property type="entry name" value="Phage_integrase"/>
    <property type="match status" value="1"/>
</dbReference>
<organism evidence="3 4">
    <name type="scientific">Litorilituus sediminis</name>
    <dbReference type="NCBI Taxonomy" id="718192"/>
    <lineage>
        <taxon>Bacteria</taxon>
        <taxon>Pseudomonadati</taxon>
        <taxon>Pseudomonadota</taxon>
        <taxon>Gammaproteobacteria</taxon>
        <taxon>Alteromonadales</taxon>
        <taxon>Colwelliaceae</taxon>
        <taxon>Litorilituus</taxon>
    </lineage>
</organism>
<dbReference type="AlphaFoldDB" id="A0A4P6PBH8"/>
<feature type="domain" description="Tyr recombinase" evidence="2">
    <location>
        <begin position="3"/>
        <end position="39"/>
    </location>
</feature>
<gene>
    <name evidence="3" type="ORF">EMK97_02065</name>
</gene>
<sequence length="58" mass="6606">MAFPPHDLRRTFATKLLENGEDVFFVPDLMGHSSVETTKTMIGVMRRQKNKAARALPF</sequence>
<reference evidence="3 4" key="1">
    <citation type="submission" date="2018-12" db="EMBL/GenBank/DDBJ databases">
        <title>Complete genome of Litorilituus sediminis.</title>
        <authorList>
            <person name="Liu A."/>
            <person name="Rong J."/>
        </authorList>
    </citation>
    <scope>NUCLEOTIDE SEQUENCE [LARGE SCALE GENOMIC DNA]</scope>
    <source>
        <strain evidence="3 4">JCM 17549</strain>
    </source>
</reference>
<keyword evidence="4" id="KW-1185">Reference proteome</keyword>
<dbReference type="Gene3D" id="1.10.443.10">
    <property type="entry name" value="Intergrase catalytic core"/>
    <property type="match status" value="1"/>
</dbReference>
<protein>
    <submittedName>
        <fullName evidence="3">Site-specific integrase</fullName>
    </submittedName>
</protein>
<keyword evidence="1" id="KW-0233">DNA recombination</keyword>
<proteinExistence type="predicted"/>
<name>A0A4P6PBH8_9GAMM</name>
<evidence type="ECO:0000259" key="2">
    <source>
        <dbReference type="Pfam" id="PF00589"/>
    </source>
</evidence>
<dbReference type="CDD" id="cd00397">
    <property type="entry name" value="DNA_BRE_C"/>
    <property type="match status" value="1"/>
</dbReference>
<dbReference type="RefSeq" id="WP_130604340.1">
    <property type="nucleotide sequence ID" value="NZ_CP034759.1"/>
</dbReference>
<dbReference type="KEGG" id="lsd:EMK97_02065"/>
<evidence type="ECO:0000313" key="3">
    <source>
        <dbReference type="EMBL" id="QBG37679.1"/>
    </source>
</evidence>
<dbReference type="InterPro" id="IPR013762">
    <property type="entry name" value="Integrase-like_cat_sf"/>
</dbReference>
<dbReference type="GO" id="GO:0006310">
    <property type="term" value="P:DNA recombination"/>
    <property type="evidence" value="ECO:0007669"/>
    <property type="project" value="UniProtKB-KW"/>
</dbReference>
<evidence type="ECO:0000256" key="1">
    <source>
        <dbReference type="ARBA" id="ARBA00023172"/>
    </source>
</evidence>
<dbReference type="GO" id="GO:0015074">
    <property type="term" value="P:DNA integration"/>
    <property type="evidence" value="ECO:0007669"/>
    <property type="project" value="InterPro"/>
</dbReference>
<dbReference type="SUPFAM" id="SSF56349">
    <property type="entry name" value="DNA breaking-rejoining enzymes"/>
    <property type="match status" value="1"/>
</dbReference>
<dbReference type="EMBL" id="CP034759">
    <property type="protein sequence ID" value="QBG37679.1"/>
    <property type="molecule type" value="Genomic_DNA"/>
</dbReference>
<accession>A0A4P6PBH8</accession>
<dbReference type="InterPro" id="IPR011010">
    <property type="entry name" value="DNA_brk_join_enz"/>
</dbReference>
<evidence type="ECO:0000313" key="4">
    <source>
        <dbReference type="Proteomes" id="UP000290244"/>
    </source>
</evidence>
<dbReference type="Proteomes" id="UP000290244">
    <property type="component" value="Chromosome"/>
</dbReference>
<dbReference type="InterPro" id="IPR002104">
    <property type="entry name" value="Integrase_catalytic"/>
</dbReference>